<dbReference type="EMBL" id="AP022588">
    <property type="protein sequence ID" value="BBY30895.1"/>
    <property type="molecule type" value="Genomic_DNA"/>
</dbReference>
<gene>
    <name evidence="2" type="ORF">MSEDJ_49910</name>
</gene>
<feature type="region of interest" description="Disordered" evidence="1">
    <location>
        <begin position="1"/>
        <end position="26"/>
    </location>
</feature>
<reference evidence="2 3" key="1">
    <citation type="journal article" date="2019" name="Emerg. Microbes Infect.">
        <title>Comprehensive subspecies identification of 175 nontuberculous mycobacteria species based on 7547 genomic profiles.</title>
        <authorList>
            <person name="Matsumoto Y."/>
            <person name="Kinjo T."/>
            <person name="Motooka D."/>
            <person name="Nabeya D."/>
            <person name="Jung N."/>
            <person name="Uechi K."/>
            <person name="Horii T."/>
            <person name="Iida T."/>
            <person name="Fujita J."/>
            <person name="Nakamura S."/>
        </authorList>
    </citation>
    <scope>NUCLEOTIDE SEQUENCE [LARGE SCALE GENOMIC DNA]</scope>
    <source>
        <strain evidence="2 3">JCM 17899</strain>
    </source>
</reference>
<proteinExistence type="predicted"/>
<dbReference type="KEGG" id="msei:MSEDJ_49910"/>
<feature type="compositionally biased region" description="Basic residues" evidence="1">
    <location>
        <begin position="10"/>
        <end position="26"/>
    </location>
</feature>
<evidence type="ECO:0000313" key="2">
    <source>
        <dbReference type="EMBL" id="BBY30895.1"/>
    </source>
</evidence>
<feature type="region of interest" description="Disordered" evidence="1">
    <location>
        <begin position="334"/>
        <end position="474"/>
    </location>
</feature>
<feature type="region of interest" description="Disordered" evidence="1">
    <location>
        <begin position="272"/>
        <end position="299"/>
    </location>
</feature>
<sequence>MTPDGNGANRRQRRGGAHRAPRRHSALTRGIAVGGAAACIGVGMELAAPVAGAITITIPTLDAQGHGRLIQINVFEGNVFDFQFRIGHSNISENSIVGNVSTGYGNDGEDGVTSGRRAAEAAIGASAGGGNVVQLNVLSYNIFNPQVAIGGNNTSNNMTLNNVAADNGNNSRARSASGGGAWLGSMIGNGNVVQLAFGSGNIYNPQFSIGGENISNNVAVTNLSVDNGNDSDTETHVTAGALGYGVLGGLIGNGNTFQAAALSSNIINPQFSTGNGNTSNNTATTNDATRNGNGSTTLGTVAGGSSGLYVGMSGNGNTMQSAAGSSNIYNDQWNVGISTGRRPSGTTPQPQPYDLDPGVYGDDDSGQDDTASTDVTTQAASTTRRGRTDDADPILVERDRPQQRLRSASAGAAGVTNSAGPAPGTNAGSAGNSGGTTVSRGATKAPQAAKPAGRSPSTGSGPSNDTGGSPGSDD</sequence>
<evidence type="ECO:0000313" key="3">
    <source>
        <dbReference type="Proteomes" id="UP000467193"/>
    </source>
</evidence>
<feature type="compositionally biased region" description="Low complexity" evidence="1">
    <location>
        <begin position="417"/>
        <end position="430"/>
    </location>
</feature>
<accession>A0A7I7QX91</accession>
<dbReference type="Proteomes" id="UP000467193">
    <property type="component" value="Chromosome"/>
</dbReference>
<keyword evidence="3" id="KW-1185">Reference proteome</keyword>
<evidence type="ECO:0000256" key="1">
    <source>
        <dbReference type="SAM" id="MobiDB-lite"/>
    </source>
</evidence>
<organism evidence="2 3">
    <name type="scientific">Mycolicibacterium sediminis</name>
    <dbReference type="NCBI Taxonomy" id="1286180"/>
    <lineage>
        <taxon>Bacteria</taxon>
        <taxon>Bacillati</taxon>
        <taxon>Actinomycetota</taxon>
        <taxon>Actinomycetes</taxon>
        <taxon>Mycobacteriales</taxon>
        <taxon>Mycobacteriaceae</taxon>
        <taxon>Mycolicibacterium</taxon>
    </lineage>
</organism>
<dbReference type="AlphaFoldDB" id="A0A7I7QX91"/>
<protein>
    <submittedName>
        <fullName evidence="2">Uncharacterized protein</fullName>
    </submittedName>
</protein>
<feature type="compositionally biased region" description="Polar residues" evidence="1">
    <location>
        <begin position="455"/>
        <end position="467"/>
    </location>
</feature>
<feature type="compositionally biased region" description="Polar residues" evidence="1">
    <location>
        <begin position="368"/>
        <end position="383"/>
    </location>
</feature>
<feature type="compositionally biased region" description="Low complexity" evidence="1">
    <location>
        <begin position="272"/>
        <end position="294"/>
    </location>
</feature>
<name>A0A7I7QX91_9MYCO</name>
<feature type="compositionally biased region" description="Basic and acidic residues" evidence="1">
    <location>
        <begin position="386"/>
        <end position="402"/>
    </location>
</feature>